<reference evidence="1 2" key="1">
    <citation type="submission" date="2017-09" db="EMBL/GenBank/DDBJ databases">
        <title>Large-scale bioinformatics analysis of Bacillus genomes uncovers conserved roles of natural products in bacterial physiology.</title>
        <authorList>
            <consortium name="Agbiome Team Llc"/>
            <person name="Bleich R.M."/>
            <person name="Grubbs K.J."/>
            <person name="Santa Maria K.C."/>
            <person name="Allen S.E."/>
            <person name="Farag S."/>
            <person name="Shank E.A."/>
            <person name="Bowers A."/>
        </authorList>
    </citation>
    <scope>NUCLEOTIDE SEQUENCE [LARGE SCALE GENOMIC DNA]</scope>
    <source>
        <strain evidence="1 2">AFS085496</strain>
    </source>
</reference>
<dbReference type="RefSeq" id="WP_098517738.1">
    <property type="nucleotide sequence ID" value="NZ_NUVX01000081.1"/>
</dbReference>
<protein>
    <submittedName>
        <fullName evidence="1">Uncharacterized protein</fullName>
    </submittedName>
</protein>
<evidence type="ECO:0000313" key="1">
    <source>
        <dbReference type="EMBL" id="PFJ29049.1"/>
    </source>
</evidence>
<dbReference type="Proteomes" id="UP000224003">
    <property type="component" value="Unassembled WGS sequence"/>
</dbReference>
<evidence type="ECO:0000313" key="2">
    <source>
        <dbReference type="Proteomes" id="UP000224003"/>
    </source>
</evidence>
<sequence>MFCYKPTIEEIKDLQQLSNRSLLDCKAALISNNGNKEKALEKLINNPPLATFITRRDEKGNIIP</sequence>
<proteinExistence type="predicted"/>
<dbReference type="AlphaFoldDB" id="A0A9X6WHP4"/>
<comment type="caution">
    <text evidence="1">The sequence shown here is derived from an EMBL/GenBank/DDBJ whole genome shotgun (WGS) entry which is preliminary data.</text>
</comment>
<dbReference type="SUPFAM" id="SSF46934">
    <property type="entry name" value="UBA-like"/>
    <property type="match status" value="1"/>
</dbReference>
<dbReference type="InterPro" id="IPR009060">
    <property type="entry name" value="UBA-like_sf"/>
</dbReference>
<accession>A0A9X6WHP4</accession>
<gene>
    <name evidence="1" type="ORF">COJ15_32820</name>
</gene>
<dbReference type="EMBL" id="NUVX01000081">
    <property type="protein sequence ID" value="PFJ29049.1"/>
    <property type="molecule type" value="Genomic_DNA"/>
</dbReference>
<name>A0A9X6WHP4_BACTU</name>
<organism evidence="1 2">
    <name type="scientific">Bacillus thuringiensis</name>
    <dbReference type="NCBI Taxonomy" id="1428"/>
    <lineage>
        <taxon>Bacteria</taxon>
        <taxon>Bacillati</taxon>
        <taxon>Bacillota</taxon>
        <taxon>Bacilli</taxon>
        <taxon>Bacillales</taxon>
        <taxon>Bacillaceae</taxon>
        <taxon>Bacillus</taxon>
        <taxon>Bacillus cereus group</taxon>
    </lineage>
</organism>
<dbReference type="Gene3D" id="1.10.8.10">
    <property type="entry name" value="DNA helicase RuvA subunit, C-terminal domain"/>
    <property type="match status" value="1"/>
</dbReference>